<dbReference type="PANTHER" id="PTHR30441:SF8">
    <property type="entry name" value="DUF748 DOMAIN-CONTAINING PROTEIN"/>
    <property type="match status" value="1"/>
</dbReference>
<dbReference type="Pfam" id="PF05170">
    <property type="entry name" value="AsmA"/>
    <property type="match status" value="1"/>
</dbReference>
<dbReference type="GO" id="GO:0005886">
    <property type="term" value="C:plasma membrane"/>
    <property type="evidence" value="ECO:0007669"/>
    <property type="project" value="TreeGrafter"/>
</dbReference>
<organism evidence="4 5">
    <name type="scientific">Silvanigrella aquatica</name>
    <dbReference type="NCBI Taxonomy" id="1915309"/>
    <lineage>
        <taxon>Bacteria</taxon>
        <taxon>Pseudomonadati</taxon>
        <taxon>Bdellovibrionota</taxon>
        <taxon>Oligoflexia</taxon>
        <taxon>Silvanigrellales</taxon>
        <taxon>Silvanigrellaceae</taxon>
        <taxon>Silvanigrella</taxon>
    </lineage>
</organism>
<evidence type="ECO:0000259" key="3">
    <source>
        <dbReference type="Pfam" id="PF05170"/>
    </source>
</evidence>
<dbReference type="Proteomes" id="UP000184731">
    <property type="component" value="Chromosome"/>
</dbReference>
<evidence type="ECO:0000256" key="2">
    <source>
        <dbReference type="SAM" id="Phobius"/>
    </source>
</evidence>
<name>A0A1L4CYM9_9BACT</name>
<dbReference type="InterPro" id="IPR052894">
    <property type="entry name" value="AsmA-related"/>
</dbReference>
<dbReference type="KEGG" id="saqi:AXG55_03690"/>
<protein>
    <recommendedName>
        <fullName evidence="3">AsmA domain-containing protein</fullName>
    </recommendedName>
</protein>
<keyword evidence="2" id="KW-1133">Transmembrane helix</keyword>
<feature type="region of interest" description="Disordered" evidence="1">
    <location>
        <begin position="423"/>
        <end position="457"/>
    </location>
</feature>
<dbReference type="EMBL" id="CP017834">
    <property type="protein sequence ID" value="APJ03059.1"/>
    <property type="molecule type" value="Genomic_DNA"/>
</dbReference>
<keyword evidence="2" id="KW-0472">Membrane</keyword>
<keyword evidence="2" id="KW-0812">Transmembrane</keyword>
<dbReference type="GO" id="GO:0090313">
    <property type="term" value="P:regulation of protein targeting to membrane"/>
    <property type="evidence" value="ECO:0007669"/>
    <property type="project" value="TreeGrafter"/>
</dbReference>
<dbReference type="STRING" id="1915309.AXG55_03690"/>
<dbReference type="PANTHER" id="PTHR30441">
    <property type="entry name" value="DUF748 DOMAIN-CONTAINING PROTEIN"/>
    <property type="match status" value="1"/>
</dbReference>
<evidence type="ECO:0000313" key="5">
    <source>
        <dbReference type="Proteomes" id="UP000184731"/>
    </source>
</evidence>
<reference evidence="4 5" key="1">
    <citation type="submission" date="2016-10" db="EMBL/GenBank/DDBJ databases">
        <title>Silvanigrella aquatica sp. nov., isolated from a freshwater lake located in the Black Forest, Germany, description of Silvanigrellaceae fam. nov., Silvanigrellales ord. nov., reclassification of the order Bdellovibrionales in the class Oligoflexia, reclassification of the families Bacteriovoracaceae and Halobacteriovoraceae in the new order Bacteriovoracales ord. nov., and reclassification of the family Pseudobacteriovoracaceae in the order Oligoflexiales.</title>
        <authorList>
            <person name="Hahn M.W."/>
            <person name="Schmidt J."/>
            <person name="Koll U."/>
            <person name="Rohde M."/>
            <person name="Verbag S."/>
            <person name="Pitt A."/>
            <person name="Nakai R."/>
            <person name="Naganuma T."/>
            <person name="Lang E."/>
        </authorList>
    </citation>
    <scope>NUCLEOTIDE SEQUENCE [LARGE SCALE GENOMIC DNA]</scope>
    <source>
        <strain evidence="4 5">MWH-Nonnen-W8red</strain>
    </source>
</reference>
<feature type="compositionally biased region" description="Polar residues" evidence="1">
    <location>
        <begin position="142"/>
        <end position="154"/>
    </location>
</feature>
<feature type="region of interest" description="Disordered" evidence="1">
    <location>
        <begin position="142"/>
        <end position="164"/>
    </location>
</feature>
<evidence type="ECO:0000313" key="4">
    <source>
        <dbReference type="EMBL" id="APJ03059.1"/>
    </source>
</evidence>
<sequence length="787" mass="88049">MVNKTVVKKTMTTQNKWILGSFGVFSFIILILFILPFLINFNKFKPQIQNIVSQKLNAKIDFSSARLTIFTGLGIELENVKVENSDELFLGTELFKVKSIKFKTDLFPLLKGHFVGSVFINNPEVNFMRYTGYNNITSLIKKQGNNKNEGNSTEVVGENSTKKSKNEPYPFADKVLVKSFEIKDATFRISNISGVSDREVAKIKNLNILISNIGVGKDTKIDMNTDLDFKNDDIMTKGNVALNIILNTEIEGKIWKNSLFTADMNFNNLDFNYKDALVKKKNIPFRLTFGGHASPGGIKIEDLKMVLKSMNSNAKISVTNFEKLDSDIFLSLNSNNLSDMGEIFPQHKQMLLNGNLDFKAKVIGSLIQPENLLVNLDLKSKLSHSDINLGFTANSLKPLVGALSIQSQNLYLSKILKPFMDKEEDKKTKKDSKENKEIVKKEPKNTAPGQELPPSKDEFVLSDDQRKMLNGANFSMDINIGKLVYDDLSLQNIALNTKLRNYYATLNKFNMSIFSGNLSSSASIDLSPYPIVYSGSVTLNKAKVQEVFKFIKPDATKSPIDGNAEIKMNFNAKGITRPSISRFLNAKGSFYFTDGMLNTKSLISLTGQQFNQFVNNTSLGALKLDGNSLKQMSLSENDSTRRSLNNQKGDFEIKDGKLLLRNSITTDDGTLKLHADVGLDESLKGNAIYIASNNIKNHLLSQSKYAKYLLNQKGEFELELTIAGNVNNPEVTINTAVLQARLVKNATKELTNKVKEEIKKNPEMQKLQDDAKKLLEKNGFDIKQLGF</sequence>
<proteinExistence type="predicted"/>
<feature type="transmembrane region" description="Helical" evidence="2">
    <location>
        <begin position="17"/>
        <end position="39"/>
    </location>
</feature>
<feature type="domain" description="AsmA" evidence="3">
    <location>
        <begin position="24"/>
        <end position="658"/>
    </location>
</feature>
<keyword evidence="5" id="KW-1185">Reference proteome</keyword>
<feature type="compositionally biased region" description="Basic and acidic residues" evidence="1">
    <location>
        <begin position="423"/>
        <end position="444"/>
    </location>
</feature>
<dbReference type="AlphaFoldDB" id="A0A1L4CYM9"/>
<gene>
    <name evidence="4" type="ORF">AXG55_03690</name>
</gene>
<accession>A0A1L4CYM9</accession>
<dbReference type="InterPro" id="IPR007844">
    <property type="entry name" value="AsmA"/>
</dbReference>
<evidence type="ECO:0000256" key="1">
    <source>
        <dbReference type="SAM" id="MobiDB-lite"/>
    </source>
</evidence>
<dbReference type="RefSeq" id="WP_148696773.1">
    <property type="nucleotide sequence ID" value="NZ_CP017834.1"/>
</dbReference>
<dbReference type="OrthoDB" id="5288569at2"/>